<evidence type="ECO:0000313" key="4">
    <source>
        <dbReference type="EMBL" id="CAF1324828.1"/>
    </source>
</evidence>
<dbReference type="AlphaFoldDB" id="A0A815A1P3"/>
<reference evidence="2" key="1">
    <citation type="submission" date="2021-02" db="EMBL/GenBank/DDBJ databases">
        <authorList>
            <person name="Nowell W R."/>
        </authorList>
    </citation>
    <scope>NUCLEOTIDE SEQUENCE</scope>
</reference>
<evidence type="ECO:0000313" key="2">
    <source>
        <dbReference type="EMBL" id="CAF1249943.1"/>
    </source>
</evidence>
<dbReference type="EMBL" id="CAJNOO010002249">
    <property type="protein sequence ID" value="CAF1249943.1"/>
    <property type="molecule type" value="Genomic_DNA"/>
</dbReference>
<dbReference type="Proteomes" id="UP000663823">
    <property type="component" value="Unassembled WGS sequence"/>
</dbReference>
<dbReference type="EMBL" id="CAJNOU010002397">
    <property type="protein sequence ID" value="CAF1317710.1"/>
    <property type="molecule type" value="Genomic_DNA"/>
</dbReference>
<dbReference type="Proteomes" id="UP000663864">
    <property type="component" value="Unassembled WGS sequence"/>
</dbReference>
<protein>
    <submittedName>
        <fullName evidence="2">Uncharacterized protein</fullName>
    </submittedName>
</protein>
<feature type="region of interest" description="Disordered" evidence="1">
    <location>
        <begin position="75"/>
        <end position="95"/>
    </location>
</feature>
<dbReference type="EMBL" id="CAJOBE010009614">
    <property type="protein sequence ID" value="CAF4088938.1"/>
    <property type="molecule type" value="Genomic_DNA"/>
</dbReference>
<sequence length="123" mass="13764">MCLNWGCFIKELYDYCTYVPPRPVPPSVDPQPPLPPSVVNPQSRESYPTPPTRVPIPDDLPPSYDTVVAFLSRGDSSIRHDRSSPDLVRSSVRRQSSMVPVEPLPQIVVSAIVYDQPGSIREY</sequence>
<accession>A0A815A1P3</accession>
<dbReference type="Proteomes" id="UP000663874">
    <property type="component" value="Unassembled WGS sequence"/>
</dbReference>
<name>A0A815A1P3_9BILA</name>
<gene>
    <name evidence="7" type="ORF">FNK824_LOCUS30784</name>
    <name evidence="5" type="ORF">JBS370_LOCUS19202</name>
    <name evidence="6" type="ORF">OTI717_LOCUS30760</name>
    <name evidence="2" type="ORF">RFH988_LOCUS27116</name>
    <name evidence="3" type="ORF">SEV965_LOCUS27143</name>
    <name evidence="4" type="ORF">ZHD862_LOCUS29206</name>
</gene>
<evidence type="ECO:0000313" key="3">
    <source>
        <dbReference type="EMBL" id="CAF1317710.1"/>
    </source>
</evidence>
<dbReference type="EMBL" id="CAJOAX010008428">
    <property type="protein sequence ID" value="CAF4033445.1"/>
    <property type="molecule type" value="Genomic_DNA"/>
</dbReference>
<evidence type="ECO:0000313" key="7">
    <source>
        <dbReference type="EMBL" id="CAF4088938.1"/>
    </source>
</evidence>
<evidence type="ECO:0000313" key="6">
    <source>
        <dbReference type="EMBL" id="CAF4033445.1"/>
    </source>
</evidence>
<evidence type="ECO:0000256" key="1">
    <source>
        <dbReference type="SAM" id="MobiDB-lite"/>
    </source>
</evidence>
<feature type="compositionally biased region" description="Pro residues" evidence="1">
    <location>
        <begin position="48"/>
        <end position="60"/>
    </location>
</feature>
<feature type="region of interest" description="Disordered" evidence="1">
    <location>
        <begin position="24"/>
        <end position="61"/>
    </location>
</feature>
<dbReference type="Proteomes" id="UP000663889">
    <property type="component" value="Unassembled WGS sequence"/>
</dbReference>
<dbReference type="EMBL" id="CAJOBD010002266">
    <property type="protein sequence ID" value="CAF3869105.1"/>
    <property type="molecule type" value="Genomic_DNA"/>
</dbReference>
<evidence type="ECO:0000313" key="8">
    <source>
        <dbReference type="Proteomes" id="UP000663882"/>
    </source>
</evidence>
<evidence type="ECO:0000313" key="5">
    <source>
        <dbReference type="EMBL" id="CAF3869105.1"/>
    </source>
</evidence>
<comment type="caution">
    <text evidence="2">The sequence shown here is derived from an EMBL/GenBank/DDBJ whole genome shotgun (WGS) entry which is preliminary data.</text>
</comment>
<organism evidence="2 8">
    <name type="scientific">Rotaria sordida</name>
    <dbReference type="NCBI Taxonomy" id="392033"/>
    <lineage>
        <taxon>Eukaryota</taxon>
        <taxon>Metazoa</taxon>
        <taxon>Spiralia</taxon>
        <taxon>Gnathifera</taxon>
        <taxon>Rotifera</taxon>
        <taxon>Eurotatoria</taxon>
        <taxon>Bdelloidea</taxon>
        <taxon>Philodinida</taxon>
        <taxon>Philodinidae</taxon>
        <taxon>Rotaria</taxon>
    </lineage>
</organism>
<feature type="compositionally biased region" description="Pro residues" evidence="1">
    <location>
        <begin position="24"/>
        <end position="38"/>
    </location>
</feature>
<dbReference type="EMBL" id="CAJNOT010002543">
    <property type="protein sequence ID" value="CAF1324828.1"/>
    <property type="molecule type" value="Genomic_DNA"/>
</dbReference>
<dbReference type="Proteomes" id="UP000663836">
    <property type="component" value="Unassembled WGS sequence"/>
</dbReference>
<dbReference type="Proteomes" id="UP000663882">
    <property type="component" value="Unassembled WGS sequence"/>
</dbReference>
<proteinExistence type="predicted"/>